<dbReference type="AlphaFoldDB" id="A0A833Z317"/>
<name>A0A833Z317_9CHIR</name>
<sequence length="217" mass="23731">MPARSSSPFSPGAAPATPASLRLSLPPQLCAVLGLGSGSSFGLDDSCKPSRLLIHSVHSASGSQHAVAPSDSLPCCANPPPTRLLHGHRHQLVIYSHRQMPVDSVTASPPEDCSRKAWMLQLLFPIILAIGTMASAKALSHVGKALRMSQALLRATNIFYLPRAWHWGSIGEQYGRGPCPYHLRQLSTQALQQLRLTKRVNQHFYHQLWREVSGRHC</sequence>
<proteinExistence type="predicted"/>
<accession>A0A833Z317</accession>
<evidence type="ECO:0000313" key="2">
    <source>
        <dbReference type="Proteomes" id="UP000664940"/>
    </source>
</evidence>
<evidence type="ECO:0000313" key="1">
    <source>
        <dbReference type="EMBL" id="KAF6086259.1"/>
    </source>
</evidence>
<comment type="caution">
    <text evidence="1">The sequence shown here is derived from an EMBL/GenBank/DDBJ whole genome shotgun (WGS) entry which is preliminary data.</text>
</comment>
<protein>
    <submittedName>
        <fullName evidence="1">Uncharacterized protein</fullName>
    </submittedName>
</protein>
<reference evidence="1 2" key="1">
    <citation type="journal article" date="2020" name="Nature">
        <title>Six reference-quality genomes reveal evolution of bat adaptations.</title>
        <authorList>
            <person name="Jebb D."/>
            <person name="Huang Z."/>
            <person name="Pippel M."/>
            <person name="Hughes G.M."/>
            <person name="Lavrichenko K."/>
            <person name="Devanna P."/>
            <person name="Winkler S."/>
            <person name="Jermiin L.S."/>
            <person name="Skirmuntt E.C."/>
            <person name="Katzourakis A."/>
            <person name="Burkitt-Gray L."/>
            <person name="Ray D.A."/>
            <person name="Sullivan K.A.M."/>
            <person name="Roscito J.G."/>
            <person name="Kirilenko B.M."/>
            <person name="Davalos L.M."/>
            <person name="Corthals A.P."/>
            <person name="Power M.L."/>
            <person name="Jones G."/>
            <person name="Ransome R.D."/>
            <person name="Dechmann D.K.N."/>
            <person name="Locatelli A.G."/>
            <person name="Puechmaille S.J."/>
            <person name="Fedrigo O."/>
            <person name="Jarvis E.D."/>
            <person name="Hiller M."/>
            <person name="Vernes S.C."/>
            <person name="Myers E.W."/>
            <person name="Teeling E.C."/>
        </authorList>
    </citation>
    <scope>NUCLEOTIDE SEQUENCE [LARGE SCALE GENOMIC DNA]</scope>
    <source>
        <strain evidence="1">Bat1K_MPI-CBG_1</strain>
    </source>
</reference>
<dbReference type="Proteomes" id="UP000664940">
    <property type="component" value="Unassembled WGS sequence"/>
</dbReference>
<dbReference type="EMBL" id="JABVXQ010000011">
    <property type="protein sequence ID" value="KAF6086259.1"/>
    <property type="molecule type" value="Genomic_DNA"/>
</dbReference>
<gene>
    <name evidence="1" type="ORF">HJG60_008454</name>
</gene>
<organism evidence="1 2">
    <name type="scientific">Phyllostomus discolor</name>
    <name type="common">pale spear-nosed bat</name>
    <dbReference type="NCBI Taxonomy" id="89673"/>
    <lineage>
        <taxon>Eukaryota</taxon>
        <taxon>Metazoa</taxon>
        <taxon>Chordata</taxon>
        <taxon>Craniata</taxon>
        <taxon>Vertebrata</taxon>
        <taxon>Euteleostomi</taxon>
        <taxon>Mammalia</taxon>
        <taxon>Eutheria</taxon>
        <taxon>Laurasiatheria</taxon>
        <taxon>Chiroptera</taxon>
        <taxon>Yangochiroptera</taxon>
        <taxon>Phyllostomidae</taxon>
        <taxon>Phyllostominae</taxon>
        <taxon>Phyllostomus</taxon>
    </lineage>
</organism>